<dbReference type="InterPro" id="IPR050103">
    <property type="entry name" value="Class-III_PLP-dep_AT"/>
</dbReference>
<dbReference type="PROSITE" id="PS00600">
    <property type="entry name" value="AA_TRANSFER_CLASS_3"/>
    <property type="match status" value="1"/>
</dbReference>
<dbReference type="PIRSF" id="PIRSF000521">
    <property type="entry name" value="Transaminase_4ab_Lys_Orn"/>
    <property type="match status" value="1"/>
</dbReference>
<dbReference type="EMBL" id="BAABGX010000001">
    <property type="protein sequence ID" value="GAA4300570.1"/>
    <property type="molecule type" value="Genomic_DNA"/>
</dbReference>
<dbReference type="InterPro" id="IPR015421">
    <property type="entry name" value="PyrdxlP-dep_Trfase_major"/>
</dbReference>
<dbReference type="SUPFAM" id="SSF53383">
    <property type="entry name" value="PLP-dependent transferases"/>
    <property type="match status" value="1"/>
</dbReference>
<dbReference type="Pfam" id="PF00202">
    <property type="entry name" value="Aminotran_3"/>
    <property type="match status" value="1"/>
</dbReference>
<sequence>MLSARQLFLQHQAQTTDFPLLLEVERAEGVFMYGPNGEKYLDLISGIGVSNVGHRHPKVIAAIQDQLDKYLHLMVYGEIVQAPPAQLAHALAQTLPAGLDNVYFVSSGSEAVEGAMKLAKRFTGRTEIIAFDKAYHGSTQGALSLNGAESFKRSFRPLLPDVNHLQHNHHADLERITRRTAAVIIETVQGEAGVRVPSQDYMQALRARCTEVGALLVLDEIQCGFGRTGTFWAFEQFGIVPDILTCAKGMGGGMPIGAFISRQEIMHSFKNDPMLGHITTFGGHPVSCAASLATLKIILEEGLLDQVNAKAERFKQRLAHPAIKGIRNLGLMMAAEMESFDVLKAVIDSAILKGVLTDWFLFCDNSMRLAPPLTITFEEIDLACDIILEAIEGHVRF</sequence>
<accession>A0ABP8FCN6</accession>
<comment type="similarity">
    <text evidence="5">Belongs to the class-III pyridoxal-phosphate-dependent aminotransferase family.</text>
</comment>
<comment type="caution">
    <text evidence="6">The sequence shown here is derived from an EMBL/GenBank/DDBJ whole genome shotgun (WGS) entry which is preliminary data.</text>
</comment>
<evidence type="ECO:0000256" key="1">
    <source>
        <dbReference type="ARBA" id="ARBA00001933"/>
    </source>
</evidence>
<reference evidence="7" key="1">
    <citation type="journal article" date="2019" name="Int. J. Syst. Evol. Microbiol.">
        <title>The Global Catalogue of Microorganisms (GCM) 10K type strain sequencing project: providing services to taxonomists for standard genome sequencing and annotation.</title>
        <authorList>
            <consortium name="The Broad Institute Genomics Platform"/>
            <consortium name="The Broad Institute Genome Sequencing Center for Infectious Disease"/>
            <person name="Wu L."/>
            <person name="Ma J."/>
        </authorList>
    </citation>
    <scope>NUCLEOTIDE SEQUENCE [LARGE SCALE GENOMIC DNA]</scope>
    <source>
        <strain evidence="7">JCM 17917</strain>
    </source>
</reference>
<dbReference type="InterPro" id="IPR015422">
    <property type="entry name" value="PyrdxlP-dep_Trfase_small"/>
</dbReference>
<evidence type="ECO:0000256" key="2">
    <source>
        <dbReference type="ARBA" id="ARBA00022576"/>
    </source>
</evidence>
<evidence type="ECO:0000256" key="5">
    <source>
        <dbReference type="RuleBase" id="RU003560"/>
    </source>
</evidence>
<dbReference type="InterPro" id="IPR015424">
    <property type="entry name" value="PyrdxlP-dep_Trfase"/>
</dbReference>
<dbReference type="InterPro" id="IPR005814">
    <property type="entry name" value="Aminotrans_3"/>
</dbReference>
<keyword evidence="4 5" id="KW-0663">Pyridoxal phosphate</keyword>
<evidence type="ECO:0000256" key="4">
    <source>
        <dbReference type="ARBA" id="ARBA00022898"/>
    </source>
</evidence>
<dbReference type="PANTHER" id="PTHR11986:SF79">
    <property type="entry name" value="ACETYLORNITHINE AMINOTRANSFERASE, MITOCHONDRIAL"/>
    <property type="match status" value="1"/>
</dbReference>
<dbReference type="Gene3D" id="3.90.1150.10">
    <property type="entry name" value="Aspartate Aminotransferase, domain 1"/>
    <property type="match status" value="1"/>
</dbReference>
<dbReference type="PANTHER" id="PTHR11986">
    <property type="entry name" value="AMINOTRANSFERASE CLASS III"/>
    <property type="match status" value="1"/>
</dbReference>
<dbReference type="Gene3D" id="3.40.640.10">
    <property type="entry name" value="Type I PLP-dependent aspartate aminotransferase-like (Major domain)"/>
    <property type="match status" value="1"/>
</dbReference>
<evidence type="ECO:0000313" key="6">
    <source>
        <dbReference type="EMBL" id="GAA4300570.1"/>
    </source>
</evidence>
<dbReference type="GO" id="GO:0008483">
    <property type="term" value="F:transaminase activity"/>
    <property type="evidence" value="ECO:0007669"/>
    <property type="project" value="UniProtKB-KW"/>
</dbReference>
<proteinExistence type="inferred from homology"/>
<keyword evidence="2 6" id="KW-0032">Aminotransferase</keyword>
<keyword evidence="7" id="KW-1185">Reference proteome</keyword>
<comment type="cofactor">
    <cofactor evidence="1">
        <name>pyridoxal 5'-phosphate</name>
        <dbReference type="ChEBI" id="CHEBI:597326"/>
    </cofactor>
</comment>
<organism evidence="6 7">
    <name type="scientific">Nibribacter koreensis</name>
    <dbReference type="NCBI Taxonomy" id="1084519"/>
    <lineage>
        <taxon>Bacteria</taxon>
        <taxon>Pseudomonadati</taxon>
        <taxon>Bacteroidota</taxon>
        <taxon>Cytophagia</taxon>
        <taxon>Cytophagales</taxon>
        <taxon>Hymenobacteraceae</taxon>
        <taxon>Nibribacter</taxon>
    </lineage>
</organism>
<name>A0ABP8FCN6_9BACT</name>
<evidence type="ECO:0000313" key="7">
    <source>
        <dbReference type="Proteomes" id="UP001501844"/>
    </source>
</evidence>
<protein>
    <submittedName>
        <fullName evidence="6">Aspartate aminotransferase family protein</fullName>
    </submittedName>
</protein>
<dbReference type="InterPro" id="IPR049704">
    <property type="entry name" value="Aminotrans_3_PPA_site"/>
</dbReference>
<evidence type="ECO:0000256" key="3">
    <source>
        <dbReference type="ARBA" id="ARBA00022679"/>
    </source>
</evidence>
<keyword evidence="3" id="KW-0808">Transferase</keyword>
<gene>
    <name evidence="6" type="ORF">GCM10023183_10910</name>
</gene>
<dbReference type="Proteomes" id="UP001501844">
    <property type="component" value="Unassembled WGS sequence"/>
</dbReference>
<dbReference type="RefSeq" id="WP_345163271.1">
    <property type="nucleotide sequence ID" value="NZ_BAABGX010000001.1"/>
</dbReference>
<dbReference type="CDD" id="cd00610">
    <property type="entry name" value="OAT_like"/>
    <property type="match status" value="1"/>
</dbReference>